<keyword evidence="6" id="KW-1185">Reference proteome</keyword>
<organism evidence="5 6">
    <name type="scientific">Siphonobacter aquaeclarae</name>
    <dbReference type="NCBI Taxonomy" id="563176"/>
    <lineage>
        <taxon>Bacteria</taxon>
        <taxon>Pseudomonadati</taxon>
        <taxon>Bacteroidota</taxon>
        <taxon>Cytophagia</taxon>
        <taxon>Cytophagales</taxon>
        <taxon>Cytophagaceae</taxon>
        <taxon>Siphonobacter</taxon>
    </lineage>
</organism>
<dbReference type="RefSeq" id="WP_093197422.1">
    <property type="nucleotide sequence ID" value="NZ_FNGS01000001.1"/>
</dbReference>
<dbReference type="InterPro" id="IPR020449">
    <property type="entry name" value="Tscrpt_reg_AraC-type_HTH"/>
</dbReference>
<accession>A0A1G9IPH2</accession>
<dbReference type="PROSITE" id="PS00041">
    <property type="entry name" value="HTH_ARAC_FAMILY_1"/>
    <property type="match status" value="1"/>
</dbReference>
<dbReference type="OrthoDB" id="792101at2"/>
<protein>
    <submittedName>
        <fullName evidence="5">Transcriptional regulator, AraC family</fullName>
    </submittedName>
</protein>
<dbReference type="GO" id="GO:0003700">
    <property type="term" value="F:DNA-binding transcription factor activity"/>
    <property type="evidence" value="ECO:0007669"/>
    <property type="project" value="InterPro"/>
</dbReference>
<evidence type="ECO:0000256" key="2">
    <source>
        <dbReference type="ARBA" id="ARBA00023125"/>
    </source>
</evidence>
<dbReference type="Gene3D" id="1.10.10.60">
    <property type="entry name" value="Homeodomain-like"/>
    <property type="match status" value="2"/>
</dbReference>
<dbReference type="Pfam" id="PF12833">
    <property type="entry name" value="HTH_18"/>
    <property type="match status" value="1"/>
</dbReference>
<reference evidence="5 6" key="1">
    <citation type="submission" date="2016-10" db="EMBL/GenBank/DDBJ databases">
        <authorList>
            <person name="de Groot N.N."/>
        </authorList>
    </citation>
    <scope>NUCLEOTIDE SEQUENCE [LARGE SCALE GENOMIC DNA]</scope>
    <source>
        <strain evidence="5 6">DSM 21668</strain>
    </source>
</reference>
<keyword evidence="2" id="KW-0238">DNA-binding</keyword>
<dbReference type="PROSITE" id="PS01124">
    <property type="entry name" value="HTH_ARAC_FAMILY_2"/>
    <property type="match status" value="1"/>
</dbReference>
<dbReference type="SMART" id="SM00342">
    <property type="entry name" value="HTH_ARAC"/>
    <property type="match status" value="1"/>
</dbReference>
<dbReference type="InterPro" id="IPR018062">
    <property type="entry name" value="HTH_AraC-typ_CS"/>
</dbReference>
<dbReference type="SUPFAM" id="SSF51182">
    <property type="entry name" value="RmlC-like cupins"/>
    <property type="match status" value="1"/>
</dbReference>
<dbReference type="Proteomes" id="UP000198901">
    <property type="component" value="Unassembled WGS sequence"/>
</dbReference>
<keyword evidence="3" id="KW-0804">Transcription</keyword>
<dbReference type="PRINTS" id="PR00032">
    <property type="entry name" value="HTHARAC"/>
</dbReference>
<feature type="domain" description="HTH araC/xylS-type" evidence="4">
    <location>
        <begin position="183"/>
        <end position="281"/>
    </location>
</feature>
<dbReference type="InterPro" id="IPR018060">
    <property type="entry name" value="HTH_AraC"/>
</dbReference>
<evidence type="ECO:0000256" key="3">
    <source>
        <dbReference type="ARBA" id="ARBA00023163"/>
    </source>
</evidence>
<dbReference type="AlphaFoldDB" id="A0A1G9IPH2"/>
<dbReference type="Gene3D" id="2.60.120.10">
    <property type="entry name" value="Jelly Rolls"/>
    <property type="match status" value="1"/>
</dbReference>
<dbReference type="InterPro" id="IPR014710">
    <property type="entry name" value="RmlC-like_jellyroll"/>
</dbReference>
<keyword evidence="1" id="KW-0805">Transcription regulation</keyword>
<gene>
    <name evidence="5" type="ORF">SAMN04488090_0565</name>
</gene>
<dbReference type="GO" id="GO:0043565">
    <property type="term" value="F:sequence-specific DNA binding"/>
    <property type="evidence" value="ECO:0007669"/>
    <property type="project" value="InterPro"/>
</dbReference>
<dbReference type="EMBL" id="FNGS01000001">
    <property type="protein sequence ID" value="SDL27041.1"/>
    <property type="molecule type" value="Genomic_DNA"/>
</dbReference>
<evidence type="ECO:0000259" key="4">
    <source>
        <dbReference type="PROSITE" id="PS01124"/>
    </source>
</evidence>
<dbReference type="STRING" id="563176.SAMN04488090_0565"/>
<evidence type="ECO:0000256" key="1">
    <source>
        <dbReference type="ARBA" id="ARBA00023015"/>
    </source>
</evidence>
<sequence length="284" mass="32471">MKPLLFRVPGIDHRSFQVQVDDGPVFYEKLHFHPELQLTLIGEGEGTLVVGDRIDRFQPLDLLLLGSNLPHVLRSAPPEPGSRAVSTSFMFRTEPMEKGILSLPETGHLAQLLSEARQGVRLRVGADDALVARFRELPAQRPFLQLIFLLEVLDVLSHSPDRELLSRTSYERPARPGDHQRLEKIFSFIFQHYASPISLEDVSNVANLTPGAFCRFFRQHTRKTFSHLLNEVRIEHACRALRESDDSISQIAFQCGYTNLSNFNRQFREISGMSPTEYIKTYRM</sequence>
<dbReference type="SUPFAM" id="SSF46689">
    <property type="entry name" value="Homeodomain-like"/>
    <property type="match status" value="1"/>
</dbReference>
<name>A0A1G9IPH2_9BACT</name>
<evidence type="ECO:0000313" key="5">
    <source>
        <dbReference type="EMBL" id="SDL27041.1"/>
    </source>
</evidence>
<dbReference type="InterPro" id="IPR009057">
    <property type="entry name" value="Homeodomain-like_sf"/>
</dbReference>
<evidence type="ECO:0000313" key="6">
    <source>
        <dbReference type="Proteomes" id="UP000198901"/>
    </source>
</evidence>
<proteinExistence type="predicted"/>
<dbReference type="InterPro" id="IPR011051">
    <property type="entry name" value="RmlC_Cupin_sf"/>
</dbReference>
<dbReference type="PANTHER" id="PTHR43280">
    <property type="entry name" value="ARAC-FAMILY TRANSCRIPTIONAL REGULATOR"/>
    <property type="match status" value="1"/>
</dbReference>
<dbReference type="PANTHER" id="PTHR43280:SF27">
    <property type="entry name" value="TRANSCRIPTIONAL REGULATOR MTLR"/>
    <property type="match status" value="1"/>
</dbReference>